<dbReference type="CDD" id="cd18095">
    <property type="entry name" value="SpoU-like_rRNA-MTase"/>
    <property type="match status" value="1"/>
</dbReference>
<proteinExistence type="inferred from homology"/>
<dbReference type="GO" id="GO:0003723">
    <property type="term" value="F:RNA binding"/>
    <property type="evidence" value="ECO:0007669"/>
    <property type="project" value="InterPro"/>
</dbReference>
<dbReference type="InterPro" id="IPR053888">
    <property type="entry name" value="MRM3-like_sub_bind"/>
</dbReference>
<sequence>MDVVVSSATNPVVKRMRALDQRKHRQREGAAVVHGTQPVRQAVEAGFEVENLVVAPELLREGTARFVAEQRERGTRVTTVTGELFARLSDRDRPTGLAAIVRVRLADAAEVAPGTGRASVVALDRVANPGNLGTIVRTADATGAAGVLLVGPTADPFDPAAIKASMGAIFNVPVARVSDVDELFAWARERGVAVVTTSAKAPHRLWRTEYPERVALLMGTEGDGLADDVVERGDLRVSIPMVGTAESLNLAVATSVLLYDLWRFRETGA</sequence>
<dbReference type="PANTHER" id="PTHR43191">
    <property type="entry name" value="RRNA METHYLTRANSFERASE 3"/>
    <property type="match status" value="1"/>
</dbReference>
<dbReference type="InterPro" id="IPR029028">
    <property type="entry name" value="Alpha/beta_knot_MTases"/>
</dbReference>
<dbReference type="PANTHER" id="PTHR43191:SF2">
    <property type="entry name" value="RRNA METHYLTRANSFERASE 3, MITOCHONDRIAL"/>
    <property type="match status" value="1"/>
</dbReference>
<dbReference type="RefSeq" id="WP_033433408.1">
    <property type="nucleotide sequence ID" value="NZ_CP034550.1"/>
</dbReference>
<name>A0A5Q0GRU0_SACSY</name>
<evidence type="ECO:0000313" key="6">
    <source>
        <dbReference type="Proteomes" id="UP000325787"/>
    </source>
</evidence>
<dbReference type="Proteomes" id="UP000325787">
    <property type="component" value="Chromosome"/>
</dbReference>
<dbReference type="InterPro" id="IPR029026">
    <property type="entry name" value="tRNA_m1G_MTases_N"/>
</dbReference>
<dbReference type="SMART" id="SM00967">
    <property type="entry name" value="SpoU_sub_bind"/>
    <property type="match status" value="1"/>
</dbReference>
<dbReference type="InterPro" id="IPR013123">
    <property type="entry name" value="SpoU_subst-bd"/>
</dbReference>
<dbReference type="SUPFAM" id="SSF55315">
    <property type="entry name" value="L30e-like"/>
    <property type="match status" value="1"/>
</dbReference>
<dbReference type="OrthoDB" id="3190829at2"/>
<feature type="domain" description="RNA 2-O ribose methyltransferase substrate binding" evidence="4">
    <location>
        <begin position="32"/>
        <end position="106"/>
    </location>
</feature>
<dbReference type="Pfam" id="PF00588">
    <property type="entry name" value="SpoU_methylase"/>
    <property type="match status" value="1"/>
</dbReference>
<dbReference type="AlphaFoldDB" id="A0A5Q0GRU0"/>
<reference evidence="6" key="1">
    <citation type="journal article" date="2021" name="Curr. Microbiol.">
        <title>Complete genome of nocamycin-producing strain Saccharothrix syringae NRRL B-16468 reveals the biosynthetic potential for secondary metabolites.</title>
        <authorList>
            <person name="Mo X."/>
            <person name="Yang S."/>
        </authorList>
    </citation>
    <scope>NUCLEOTIDE SEQUENCE [LARGE SCALE GENOMIC DNA]</scope>
    <source>
        <strain evidence="6">ATCC 51364 / DSM 43886 / JCM 6844 / KCTC 9398 / NBRC 14523 / NRRL B-16468 / INA 2240</strain>
    </source>
</reference>
<evidence type="ECO:0000256" key="3">
    <source>
        <dbReference type="ARBA" id="ARBA00022679"/>
    </source>
</evidence>
<evidence type="ECO:0000256" key="2">
    <source>
        <dbReference type="ARBA" id="ARBA00022603"/>
    </source>
</evidence>
<protein>
    <submittedName>
        <fullName evidence="5">RNA methyltransferase</fullName>
    </submittedName>
</protein>
<evidence type="ECO:0000313" key="5">
    <source>
        <dbReference type="EMBL" id="QFZ16214.1"/>
    </source>
</evidence>
<accession>A0A5Q0GRU0</accession>
<dbReference type="KEGG" id="ssyi:EKG83_00945"/>
<comment type="similarity">
    <text evidence="1">Belongs to the class IV-like SAM-binding methyltransferase superfamily. RNA methyltransferase TrmH family.</text>
</comment>
<dbReference type="GO" id="GO:0032259">
    <property type="term" value="P:methylation"/>
    <property type="evidence" value="ECO:0007669"/>
    <property type="project" value="UniProtKB-KW"/>
</dbReference>
<dbReference type="Pfam" id="PF22435">
    <property type="entry name" value="MRM3-like_sub_bind"/>
    <property type="match status" value="1"/>
</dbReference>
<dbReference type="GO" id="GO:0006396">
    <property type="term" value="P:RNA processing"/>
    <property type="evidence" value="ECO:0007669"/>
    <property type="project" value="InterPro"/>
</dbReference>
<dbReference type="SUPFAM" id="SSF75217">
    <property type="entry name" value="alpha/beta knot"/>
    <property type="match status" value="1"/>
</dbReference>
<dbReference type="GO" id="GO:0005737">
    <property type="term" value="C:cytoplasm"/>
    <property type="evidence" value="ECO:0007669"/>
    <property type="project" value="UniProtKB-ARBA"/>
</dbReference>
<evidence type="ECO:0000259" key="4">
    <source>
        <dbReference type="SMART" id="SM00967"/>
    </source>
</evidence>
<dbReference type="InterPro" id="IPR051259">
    <property type="entry name" value="rRNA_Methyltransferase"/>
</dbReference>
<gene>
    <name evidence="5" type="ORF">EKG83_00945</name>
</gene>
<dbReference type="Gene3D" id="3.40.1280.10">
    <property type="match status" value="1"/>
</dbReference>
<evidence type="ECO:0000256" key="1">
    <source>
        <dbReference type="ARBA" id="ARBA00007228"/>
    </source>
</evidence>
<organism evidence="5 6">
    <name type="scientific">Saccharothrix syringae</name>
    <name type="common">Nocardiopsis syringae</name>
    <dbReference type="NCBI Taxonomy" id="103733"/>
    <lineage>
        <taxon>Bacteria</taxon>
        <taxon>Bacillati</taxon>
        <taxon>Actinomycetota</taxon>
        <taxon>Actinomycetes</taxon>
        <taxon>Pseudonocardiales</taxon>
        <taxon>Pseudonocardiaceae</taxon>
        <taxon>Saccharothrix</taxon>
    </lineage>
</organism>
<dbReference type="InterPro" id="IPR029064">
    <property type="entry name" value="Ribosomal_eL30-like_sf"/>
</dbReference>
<keyword evidence="6" id="KW-1185">Reference proteome</keyword>
<keyword evidence="2 5" id="KW-0489">Methyltransferase</keyword>
<keyword evidence="3 5" id="KW-0808">Transferase</keyword>
<dbReference type="GO" id="GO:0008173">
    <property type="term" value="F:RNA methyltransferase activity"/>
    <property type="evidence" value="ECO:0007669"/>
    <property type="project" value="InterPro"/>
</dbReference>
<dbReference type="EMBL" id="CP034550">
    <property type="protein sequence ID" value="QFZ16214.1"/>
    <property type="molecule type" value="Genomic_DNA"/>
</dbReference>
<dbReference type="Gene3D" id="3.30.1330.30">
    <property type="match status" value="1"/>
</dbReference>
<dbReference type="InterPro" id="IPR001537">
    <property type="entry name" value="SpoU_MeTrfase"/>
</dbReference>